<dbReference type="InterPro" id="IPR017946">
    <property type="entry name" value="PLC-like_Pdiesterase_TIM-brl"/>
</dbReference>
<comment type="caution">
    <text evidence="2">The sequence shown here is derived from an EMBL/GenBank/DDBJ whole genome shotgun (WGS) entry which is preliminary data.</text>
</comment>
<dbReference type="PANTHER" id="PTHR46211:SF1">
    <property type="entry name" value="GLYCEROPHOSPHODIESTER PHOSPHODIESTERASE, CYTOPLASMIC"/>
    <property type="match status" value="1"/>
</dbReference>
<dbReference type="PANTHER" id="PTHR46211">
    <property type="entry name" value="GLYCEROPHOSPHORYL DIESTER PHOSPHODIESTERASE"/>
    <property type="match status" value="1"/>
</dbReference>
<proteinExistence type="predicted"/>
<gene>
    <name evidence="2" type="ORF">MR241_02865</name>
</gene>
<protein>
    <recommendedName>
        <fullName evidence="1">GP-PDE domain-containing protein</fullName>
    </recommendedName>
</protein>
<accession>A0AAE3JZT3</accession>
<organism evidence="2 3">
    <name type="scientific">Candidatus Colimorpha enterica</name>
    <dbReference type="NCBI Taxonomy" id="3083063"/>
    <lineage>
        <taxon>Bacteria</taxon>
        <taxon>Pseudomonadati</taxon>
        <taxon>Bacteroidota</taxon>
        <taxon>Bacteroidia</taxon>
        <taxon>Bacteroidales</taxon>
        <taxon>Candidatus Colimorpha</taxon>
    </lineage>
</organism>
<dbReference type="Proteomes" id="UP001139365">
    <property type="component" value="Unassembled WGS sequence"/>
</dbReference>
<dbReference type="InterPro" id="IPR030395">
    <property type="entry name" value="GP_PDE_dom"/>
</dbReference>
<feature type="domain" description="GP-PDE" evidence="1">
    <location>
        <begin position="13"/>
        <end position="242"/>
    </location>
</feature>
<dbReference type="PROSITE" id="PS51704">
    <property type="entry name" value="GP_PDE"/>
    <property type="match status" value="1"/>
</dbReference>
<dbReference type="AlphaFoldDB" id="A0AAE3JZT3"/>
<evidence type="ECO:0000259" key="1">
    <source>
        <dbReference type="PROSITE" id="PS51704"/>
    </source>
</evidence>
<dbReference type="SUPFAM" id="SSF51695">
    <property type="entry name" value="PLC-like phosphodiesterases"/>
    <property type="match status" value="1"/>
</dbReference>
<dbReference type="GO" id="GO:0006629">
    <property type="term" value="P:lipid metabolic process"/>
    <property type="evidence" value="ECO:0007669"/>
    <property type="project" value="InterPro"/>
</dbReference>
<dbReference type="EMBL" id="JALEMU010000047">
    <property type="protein sequence ID" value="MCI5755220.1"/>
    <property type="molecule type" value="Genomic_DNA"/>
</dbReference>
<dbReference type="GO" id="GO:0008081">
    <property type="term" value="F:phosphoric diester hydrolase activity"/>
    <property type="evidence" value="ECO:0007669"/>
    <property type="project" value="InterPro"/>
</dbReference>
<name>A0AAE3JZT3_9BACT</name>
<evidence type="ECO:0000313" key="2">
    <source>
        <dbReference type="EMBL" id="MCI5755220.1"/>
    </source>
</evidence>
<dbReference type="Gene3D" id="3.20.20.190">
    <property type="entry name" value="Phosphatidylinositol (PI) phosphodiesterase"/>
    <property type="match status" value="1"/>
</dbReference>
<reference evidence="2 3" key="1">
    <citation type="submission" date="2022-03" db="EMBL/GenBank/DDBJ databases">
        <title>Metagenome-assembled genomes from swine fecal metagenomes.</title>
        <authorList>
            <person name="Holman D.B."/>
            <person name="Kommadath A."/>
        </authorList>
    </citation>
    <scope>NUCLEOTIDE SEQUENCE [LARGE SCALE GENOMIC DNA]</scope>
    <source>
        <strain evidence="2">SUG147</strain>
    </source>
</reference>
<sequence>MMDTVRINDRKNCRIIAHRGLSGIECENSMPAFVAAGNRSYFGIETDVHVTSDGKYIIIHDDTTGRVAAGNDHPVEETDYETLRGIMLADRGGLTGRTDLRLPSLDEYLLVCERYGKTSVLELKNHMLPEHVAGIVSAARASGHLEKTVFISFDLDNMIELRRMLPEQRLQFLTGGCDARTLERLKRYRLDLDIYYPSLTKEIVDEVHANGLEVNCWTCDNAADAERLIGMGVDYITTNILE</sequence>
<evidence type="ECO:0000313" key="3">
    <source>
        <dbReference type="Proteomes" id="UP001139365"/>
    </source>
</evidence>
<dbReference type="Pfam" id="PF03009">
    <property type="entry name" value="GDPD"/>
    <property type="match status" value="1"/>
</dbReference>